<protein>
    <submittedName>
        <fullName evidence="1">Uncharacterized protein</fullName>
    </submittedName>
</protein>
<organism evidence="1 2">
    <name type="scientific">Hibiscus syriacus</name>
    <name type="common">Rose of Sharon</name>
    <dbReference type="NCBI Taxonomy" id="106335"/>
    <lineage>
        <taxon>Eukaryota</taxon>
        <taxon>Viridiplantae</taxon>
        <taxon>Streptophyta</taxon>
        <taxon>Embryophyta</taxon>
        <taxon>Tracheophyta</taxon>
        <taxon>Spermatophyta</taxon>
        <taxon>Magnoliopsida</taxon>
        <taxon>eudicotyledons</taxon>
        <taxon>Gunneridae</taxon>
        <taxon>Pentapetalae</taxon>
        <taxon>rosids</taxon>
        <taxon>malvids</taxon>
        <taxon>Malvales</taxon>
        <taxon>Malvaceae</taxon>
        <taxon>Malvoideae</taxon>
        <taxon>Hibiscus</taxon>
    </lineage>
</organism>
<comment type="caution">
    <text evidence="1">The sequence shown here is derived from an EMBL/GenBank/DDBJ whole genome shotgun (WGS) entry which is preliminary data.</text>
</comment>
<dbReference type="EMBL" id="VEPZ02000378">
    <property type="protein sequence ID" value="KAE8726211.1"/>
    <property type="molecule type" value="Genomic_DNA"/>
</dbReference>
<evidence type="ECO:0000313" key="2">
    <source>
        <dbReference type="Proteomes" id="UP000436088"/>
    </source>
</evidence>
<accession>A0A6A3CEU8</accession>
<keyword evidence="2" id="KW-1185">Reference proteome</keyword>
<sequence>MYRFPITVHPPVHPVKAYPVHKAEEFAVRSYPMHKADEPAVRTYPEHKAEEPVVRYYLVHKADEPTVRTYPKHKAEEPVAAGVLSQIEGANKKRQGIQWTSEDEEKFKAKVRGIRERRKSILLNC</sequence>
<dbReference type="AlphaFoldDB" id="A0A6A3CEU8"/>
<name>A0A6A3CEU8_HIBSY</name>
<gene>
    <name evidence="1" type="ORF">F3Y22_tig00007204pilonHSYRG00072</name>
</gene>
<proteinExistence type="predicted"/>
<dbReference type="Proteomes" id="UP000436088">
    <property type="component" value="Unassembled WGS sequence"/>
</dbReference>
<reference evidence="1" key="1">
    <citation type="submission" date="2019-09" db="EMBL/GenBank/DDBJ databases">
        <title>Draft genome information of white flower Hibiscus syriacus.</title>
        <authorList>
            <person name="Kim Y.-M."/>
        </authorList>
    </citation>
    <scope>NUCLEOTIDE SEQUENCE [LARGE SCALE GENOMIC DNA]</scope>
    <source>
        <strain evidence="1">YM2019G1</strain>
    </source>
</reference>
<evidence type="ECO:0000313" key="1">
    <source>
        <dbReference type="EMBL" id="KAE8726211.1"/>
    </source>
</evidence>